<name>A0A6C0CJ16_9ZZZZ</name>
<sequence length="233" mass="25715">MNRAFDYNGVIVSASKPEKKLRTVKKVISIDSGDRDTSKFYTNGDFTVYLPRQYGDVIGVRLMSAEFPPIVSVSSGPGALTHPYSAGPNNNVSTVYSGDTAITSSTYYFFLDIDGLSYSDELATGGNRSGYCDGFFAKIPAISNGTFIEYNDKSGQDNVTRFHPALGTLDRLRIRIRTHSQQGNTGYMYWTNNGAYAASGNRTVEFTLCLELEILDNGFDDFSTLETRINNRS</sequence>
<dbReference type="EMBL" id="MN739416">
    <property type="protein sequence ID" value="QHT03659.1"/>
    <property type="molecule type" value="Genomic_DNA"/>
</dbReference>
<evidence type="ECO:0000313" key="1">
    <source>
        <dbReference type="EMBL" id="QHT03659.1"/>
    </source>
</evidence>
<reference evidence="1" key="1">
    <citation type="journal article" date="2020" name="Nature">
        <title>Giant virus diversity and host interactions through global metagenomics.</title>
        <authorList>
            <person name="Schulz F."/>
            <person name="Roux S."/>
            <person name="Paez-Espino D."/>
            <person name="Jungbluth S."/>
            <person name="Walsh D.A."/>
            <person name="Denef V.J."/>
            <person name="McMahon K.D."/>
            <person name="Konstantinidis K.T."/>
            <person name="Eloe-Fadrosh E.A."/>
            <person name="Kyrpides N.C."/>
            <person name="Woyke T."/>
        </authorList>
    </citation>
    <scope>NUCLEOTIDE SEQUENCE</scope>
    <source>
        <strain evidence="1">GVMAG-M-3300021120-1</strain>
    </source>
</reference>
<organism evidence="1">
    <name type="scientific">viral metagenome</name>
    <dbReference type="NCBI Taxonomy" id="1070528"/>
    <lineage>
        <taxon>unclassified sequences</taxon>
        <taxon>metagenomes</taxon>
        <taxon>organismal metagenomes</taxon>
    </lineage>
</organism>
<accession>A0A6C0CJ16</accession>
<protein>
    <submittedName>
        <fullName evidence="1">Uncharacterized protein</fullName>
    </submittedName>
</protein>
<dbReference type="AlphaFoldDB" id="A0A6C0CJ16"/>
<proteinExistence type="predicted"/>